<dbReference type="Proteomes" id="UP000184203">
    <property type="component" value="Unassembled WGS sequence"/>
</dbReference>
<keyword evidence="5" id="KW-1185">Reference proteome</keyword>
<evidence type="ECO:0000259" key="1">
    <source>
        <dbReference type="Pfam" id="PF01636"/>
    </source>
</evidence>
<dbReference type="EMBL" id="AEMG01000009">
    <property type="protein sequence ID" value="EFW92077.1"/>
    <property type="molecule type" value="Genomic_DNA"/>
</dbReference>
<dbReference type="InterPro" id="IPR051678">
    <property type="entry name" value="AGP_Transferase"/>
</dbReference>
<dbReference type="GO" id="GO:0016301">
    <property type="term" value="F:kinase activity"/>
    <property type="evidence" value="ECO:0007669"/>
    <property type="project" value="UniProtKB-KW"/>
</dbReference>
<accession>E7QTZ8</accession>
<dbReference type="Gene3D" id="3.90.1200.10">
    <property type="match status" value="1"/>
</dbReference>
<keyword evidence="3" id="KW-0418">Kinase</keyword>
<organism evidence="2 4">
    <name type="scientific">Haladaptatus paucihalophilus DX253</name>
    <dbReference type="NCBI Taxonomy" id="797209"/>
    <lineage>
        <taxon>Archaea</taxon>
        <taxon>Methanobacteriati</taxon>
        <taxon>Methanobacteriota</taxon>
        <taxon>Stenosarchaea group</taxon>
        <taxon>Halobacteria</taxon>
        <taxon>Halobacteriales</taxon>
        <taxon>Haladaptataceae</taxon>
        <taxon>Haladaptatus</taxon>
    </lineage>
</organism>
<sequence length="323" mass="35888">MDEQIAAALDDAFPDRDVDAVHPSGPSWNDENRTVGIDFRDGESVYLKMSNVGDGSRIARERAVIDYVDEHGDVPVPTVLASDSAGAVPYLVTAPVVGENLLSSWSDANATERAELARQVGLSLANVHALRFEEHGRIVGGSADGLELETKPWTDVLVETMTEMSDIGSQDRFSHHFDAVIEAVEDNRELLDDTPATLLHGDPARPNCFHAEGRNKGEIGFLDWEIAHVGDPVRDVERTRGLQFDSLRADGPEEIVRAFYDGYRDRAGGLPDGFEERRPIYDAVRFLGHTGFYDKYASFRDEDPEELAAWMDGEMERRIEKIT</sequence>
<dbReference type="PANTHER" id="PTHR21310">
    <property type="entry name" value="AMINOGLYCOSIDE PHOSPHOTRANSFERASE-RELATED-RELATED"/>
    <property type="match status" value="1"/>
</dbReference>
<reference evidence="5" key="2">
    <citation type="submission" date="2016-11" db="EMBL/GenBank/DDBJ databases">
        <authorList>
            <person name="Varghese N."/>
            <person name="Submissions S."/>
        </authorList>
    </citation>
    <scope>NUCLEOTIDE SEQUENCE [LARGE SCALE GENOMIC DNA]</scope>
    <source>
        <strain evidence="5">DX253</strain>
    </source>
</reference>
<evidence type="ECO:0000313" key="5">
    <source>
        <dbReference type="Proteomes" id="UP000184203"/>
    </source>
</evidence>
<dbReference type="Proteomes" id="UP000003751">
    <property type="component" value="Unassembled WGS sequence"/>
</dbReference>
<dbReference type="InterPro" id="IPR002575">
    <property type="entry name" value="Aminoglycoside_PTrfase"/>
</dbReference>
<dbReference type="STRING" id="797209.GCA_000376445_02516"/>
<name>E7QTZ8_HALPU</name>
<dbReference type="SUPFAM" id="SSF56112">
    <property type="entry name" value="Protein kinase-like (PK-like)"/>
    <property type="match status" value="1"/>
</dbReference>
<gene>
    <name evidence="3" type="ORF">SAMN05444342_2484</name>
    <name evidence="2" type="ORF">ZOD2009_11390</name>
</gene>
<reference evidence="2 4" key="1">
    <citation type="journal article" date="2014" name="ISME J.">
        <title>Trehalose/2-sulfotrehalose biosynthesis and glycine-betaine uptake are widely spread mechanisms for osmoadaptation in the Halobacteriales.</title>
        <authorList>
            <person name="Youssef N.H."/>
            <person name="Savage-Ashlock K.N."/>
            <person name="McCully A.L."/>
            <person name="Luedtke B."/>
            <person name="Shaw E.I."/>
            <person name="Hoff W.D."/>
            <person name="Elshahed M.S."/>
        </authorList>
    </citation>
    <scope>NUCLEOTIDE SEQUENCE [LARGE SCALE GENOMIC DNA]</scope>
    <source>
        <strain evidence="2 4">DX253</strain>
    </source>
</reference>
<dbReference type="RefSeq" id="WP_007979843.1">
    <property type="nucleotide sequence ID" value="NZ_AEMG01000009.1"/>
</dbReference>
<dbReference type="AlphaFoldDB" id="E7QTZ8"/>
<proteinExistence type="predicted"/>
<feature type="domain" description="Aminoglycoside phosphotransferase" evidence="1">
    <location>
        <begin position="39"/>
        <end position="275"/>
    </location>
</feature>
<dbReference type="eggNOG" id="arCOG04682">
    <property type="taxonomic scope" value="Archaea"/>
</dbReference>
<evidence type="ECO:0000313" key="2">
    <source>
        <dbReference type="EMBL" id="EFW92077.1"/>
    </source>
</evidence>
<keyword evidence="2" id="KW-0808">Transferase</keyword>
<dbReference type="PATRIC" id="fig|797209.4.peg.2239"/>
<dbReference type="InterPro" id="IPR011009">
    <property type="entry name" value="Kinase-like_dom_sf"/>
</dbReference>
<dbReference type="Pfam" id="PF01636">
    <property type="entry name" value="APH"/>
    <property type="match status" value="1"/>
</dbReference>
<dbReference type="EMBL" id="FRAN01000003">
    <property type="protein sequence ID" value="SHK87826.1"/>
    <property type="molecule type" value="Genomic_DNA"/>
</dbReference>
<evidence type="ECO:0000313" key="3">
    <source>
        <dbReference type="EMBL" id="SHK87826.1"/>
    </source>
</evidence>
<reference evidence="3" key="3">
    <citation type="submission" date="2016-11" db="EMBL/GenBank/DDBJ databases">
        <authorList>
            <person name="Jaros S."/>
            <person name="Januszkiewicz K."/>
            <person name="Wedrychowicz H."/>
        </authorList>
    </citation>
    <scope>NUCLEOTIDE SEQUENCE [LARGE SCALE GENOMIC DNA]</scope>
    <source>
        <strain evidence="3">DX253</strain>
    </source>
</reference>
<dbReference type="OrthoDB" id="350437at2157"/>
<evidence type="ECO:0000313" key="4">
    <source>
        <dbReference type="Proteomes" id="UP000003751"/>
    </source>
</evidence>
<protein>
    <submittedName>
        <fullName evidence="2">Aminoglycoside phosphotransferase</fullName>
    </submittedName>
    <submittedName>
        <fullName evidence="3">Fructosamine-3-kinase</fullName>
    </submittedName>
</protein>